<comment type="caution">
    <text evidence="2">The sequence shown here is derived from an EMBL/GenBank/DDBJ whole genome shotgun (WGS) entry which is preliminary data.</text>
</comment>
<reference evidence="3" key="1">
    <citation type="journal article" date="2019" name="Int. J. Syst. Evol. Microbiol.">
        <title>The Global Catalogue of Microorganisms (GCM) 10K type strain sequencing project: providing services to taxonomists for standard genome sequencing and annotation.</title>
        <authorList>
            <consortium name="The Broad Institute Genomics Platform"/>
            <consortium name="The Broad Institute Genome Sequencing Center for Infectious Disease"/>
            <person name="Wu L."/>
            <person name="Ma J."/>
        </authorList>
    </citation>
    <scope>NUCLEOTIDE SEQUENCE [LARGE SCALE GENOMIC DNA]</scope>
    <source>
        <strain evidence="3">CCM 7526</strain>
    </source>
</reference>
<dbReference type="InterPro" id="IPR016181">
    <property type="entry name" value="Acyl_CoA_acyltransferase"/>
</dbReference>
<sequence>MSDLRHRESAPAATGGARLRPIEEPDWAAITRLEASAYDPHGLTEGQSALRSRAYPDTSFVLDTGGRVGGYLLALPYPRGSSPDLHRPEGPVQHSANLHLHDIVIDPRLRGCGWGRRLVGHLIGIGRTRAYQRISLVSVGGTAGFWTACGFQPHRDTELPVSYGPGAVYMSRAIG</sequence>
<dbReference type="GO" id="GO:0016746">
    <property type="term" value="F:acyltransferase activity"/>
    <property type="evidence" value="ECO:0007669"/>
    <property type="project" value="UniProtKB-KW"/>
</dbReference>
<dbReference type="EC" id="2.3.-.-" evidence="2"/>
<keyword evidence="3" id="KW-1185">Reference proteome</keyword>
<keyword evidence="2" id="KW-0808">Transferase</keyword>
<evidence type="ECO:0000259" key="1">
    <source>
        <dbReference type="PROSITE" id="PS51186"/>
    </source>
</evidence>
<name>A0ABW4A0S2_9ACTN</name>
<dbReference type="InterPro" id="IPR000182">
    <property type="entry name" value="GNAT_dom"/>
</dbReference>
<dbReference type="Gene3D" id="3.40.630.30">
    <property type="match status" value="1"/>
</dbReference>
<evidence type="ECO:0000313" key="2">
    <source>
        <dbReference type="EMBL" id="MFD1364300.1"/>
    </source>
</evidence>
<dbReference type="Pfam" id="PF00583">
    <property type="entry name" value="Acetyltransf_1"/>
    <property type="match status" value="1"/>
</dbReference>
<organism evidence="2 3">
    <name type="scientific">Actinoplanes sichuanensis</name>
    <dbReference type="NCBI Taxonomy" id="512349"/>
    <lineage>
        <taxon>Bacteria</taxon>
        <taxon>Bacillati</taxon>
        <taxon>Actinomycetota</taxon>
        <taxon>Actinomycetes</taxon>
        <taxon>Micromonosporales</taxon>
        <taxon>Micromonosporaceae</taxon>
        <taxon>Actinoplanes</taxon>
    </lineage>
</organism>
<protein>
    <submittedName>
        <fullName evidence="2">GNAT family N-acetyltransferase</fullName>
        <ecNumber evidence="2">2.3.-.-</ecNumber>
    </submittedName>
</protein>
<dbReference type="EMBL" id="JBHTMK010000005">
    <property type="protein sequence ID" value="MFD1364300.1"/>
    <property type="molecule type" value="Genomic_DNA"/>
</dbReference>
<dbReference type="CDD" id="cd04301">
    <property type="entry name" value="NAT_SF"/>
    <property type="match status" value="1"/>
</dbReference>
<gene>
    <name evidence="2" type="ORF">ACFQ5G_02965</name>
</gene>
<dbReference type="Proteomes" id="UP001597183">
    <property type="component" value="Unassembled WGS sequence"/>
</dbReference>
<dbReference type="RefSeq" id="WP_317791753.1">
    <property type="nucleotide sequence ID" value="NZ_AP028461.1"/>
</dbReference>
<dbReference type="SUPFAM" id="SSF55729">
    <property type="entry name" value="Acyl-CoA N-acyltransferases (Nat)"/>
    <property type="match status" value="1"/>
</dbReference>
<dbReference type="PROSITE" id="PS51186">
    <property type="entry name" value="GNAT"/>
    <property type="match status" value="1"/>
</dbReference>
<accession>A0ABW4A0S2</accession>
<keyword evidence="2" id="KW-0012">Acyltransferase</keyword>
<feature type="domain" description="N-acetyltransferase" evidence="1">
    <location>
        <begin position="17"/>
        <end position="175"/>
    </location>
</feature>
<proteinExistence type="predicted"/>
<evidence type="ECO:0000313" key="3">
    <source>
        <dbReference type="Proteomes" id="UP001597183"/>
    </source>
</evidence>